<organism evidence="2 3">
    <name type="scientific">Bosea thiooxidans</name>
    <dbReference type="NCBI Taxonomy" id="53254"/>
    <lineage>
        <taxon>Bacteria</taxon>
        <taxon>Pseudomonadati</taxon>
        <taxon>Pseudomonadota</taxon>
        <taxon>Alphaproteobacteria</taxon>
        <taxon>Hyphomicrobiales</taxon>
        <taxon>Boseaceae</taxon>
        <taxon>Bosea</taxon>
    </lineage>
</organism>
<keyword evidence="1" id="KW-0732">Signal</keyword>
<gene>
    <name evidence="2" type="ORF">SAMN05660750_00588</name>
</gene>
<sequence length="69" mass="7185">MRWISVALALALMGCSNASQQNHVARDLTVGTEQCSKFQWGTAQMAACLDRAAESQSATVVDAQAGGNG</sequence>
<dbReference type="RefSeq" id="WP_139384233.1">
    <property type="nucleotide sequence ID" value="NZ_FUYX01000001.1"/>
</dbReference>
<dbReference type="EMBL" id="FUYX01000001">
    <property type="protein sequence ID" value="SKB40102.1"/>
    <property type="molecule type" value="Genomic_DNA"/>
</dbReference>
<name>A0A1T5AYN6_9HYPH</name>
<feature type="signal peptide" evidence="1">
    <location>
        <begin position="1"/>
        <end position="18"/>
    </location>
</feature>
<proteinExistence type="predicted"/>
<evidence type="ECO:0000313" key="2">
    <source>
        <dbReference type="EMBL" id="SKB40102.1"/>
    </source>
</evidence>
<dbReference type="AlphaFoldDB" id="A0A1T5AYN6"/>
<reference evidence="2 3" key="1">
    <citation type="submission" date="2017-02" db="EMBL/GenBank/DDBJ databases">
        <authorList>
            <person name="Peterson S.W."/>
        </authorList>
    </citation>
    <scope>NUCLEOTIDE SEQUENCE [LARGE SCALE GENOMIC DNA]</scope>
    <source>
        <strain evidence="2 3">DSM 9653</strain>
    </source>
</reference>
<dbReference type="Proteomes" id="UP000190130">
    <property type="component" value="Unassembled WGS sequence"/>
</dbReference>
<feature type="chain" id="PRO_5012120337" description="Lipoprotein" evidence="1">
    <location>
        <begin position="19"/>
        <end position="69"/>
    </location>
</feature>
<dbReference type="PROSITE" id="PS51257">
    <property type="entry name" value="PROKAR_LIPOPROTEIN"/>
    <property type="match status" value="1"/>
</dbReference>
<protein>
    <recommendedName>
        <fullName evidence="4">Lipoprotein</fullName>
    </recommendedName>
</protein>
<dbReference type="OrthoDB" id="8163250at2"/>
<evidence type="ECO:0008006" key="4">
    <source>
        <dbReference type="Google" id="ProtNLM"/>
    </source>
</evidence>
<evidence type="ECO:0000313" key="3">
    <source>
        <dbReference type="Proteomes" id="UP000190130"/>
    </source>
</evidence>
<evidence type="ECO:0000256" key="1">
    <source>
        <dbReference type="SAM" id="SignalP"/>
    </source>
</evidence>
<accession>A0A1T5AYN6</accession>